<dbReference type="EMBL" id="NXGD01000004">
    <property type="protein sequence ID" value="PRN00859.1"/>
    <property type="molecule type" value="Genomic_DNA"/>
</dbReference>
<dbReference type="Proteomes" id="UP000238811">
    <property type="component" value="Unassembled WGS sequence"/>
</dbReference>
<gene>
    <name evidence="2" type="ORF">CJ668_04490</name>
</gene>
<dbReference type="Gene3D" id="3.40.50.1010">
    <property type="entry name" value="5'-nuclease"/>
    <property type="match status" value="1"/>
</dbReference>
<feature type="domain" description="PIN" evidence="1">
    <location>
        <begin position="2"/>
        <end position="68"/>
    </location>
</feature>
<dbReference type="InterPro" id="IPR029060">
    <property type="entry name" value="PIN-like_dom_sf"/>
</dbReference>
<dbReference type="InterPro" id="IPR002716">
    <property type="entry name" value="PIN_dom"/>
</dbReference>
<protein>
    <recommendedName>
        <fullName evidence="1">PIN domain-containing protein</fullName>
    </recommendedName>
</protein>
<evidence type="ECO:0000259" key="1">
    <source>
        <dbReference type="Pfam" id="PF01850"/>
    </source>
</evidence>
<evidence type="ECO:0000313" key="2">
    <source>
        <dbReference type="EMBL" id="PRN00859.1"/>
    </source>
</evidence>
<name>A0A2S9TPU0_9BACT</name>
<sequence length="100" mass="11926">MIYLDTNILVYAFCKDVDDEIQKQKAQEILKESIISKQLVLSEISLYEFAFICKKLEEKLEVINDNIDFLSRYIKNKLVTFDKGFKNFIKFYKTNIEIIQ</sequence>
<evidence type="ECO:0000313" key="3">
    <source>
        <dbReference type="Proteomes" id="UP000238811"/>
    </source>
</evidence>
<proteinExistence type="predicted"/>
<comment type="caution">
    <text evidence="2">The sequence shown here is derived from an EMBL/GenBank/DDBJ whole genome shotgun (WGS) entry which is preliminary data.</text>
</comment>
<organism evidence="2 3">
    <name type="scientific">Aliarcobacter cryaerophilus</name>
    <dbReference type="NCBI Taxonomy" id="28198"/>
    <lineage>
        <taxon>Bacteria</taxon>
        <taxon>Pseudomonadati</taxon>
        <taxon>Campylobacterota</taxon>
        <taxon>Epsilonproteobacteria</taxon>
        <taxon>Campylobacterales</taxon>
        <taxon>Arcobacteraceae</taxon>
        <taxon>Aliarcobacter</taxon>
    </lineage>
</organism>
<dbReference type="AlphaFoldDB" id="A0A2S9TPU0"/>
<accession>A0A2S9TPU0</accession>
<reference evidence="2 3" key="1">
    <citation type="submission" date="2017-09" db="EMBL/GenBank/DDBJ databases">
        <title>Reassesment of A. cryaerophilus.</title>
        <authorList>
            <person name="Perez-Cataluna A."/>
            <person name="Collado L."/>
            <person name="Salgado O."/>
            <person name="Lefinanco V."/>
            <person name="Figueras M.J."/>
        </authorList>
    </citation>
    <scope>NUCLEOTIDE SEQUENCE [LARGE SCALE GENOMIC DNA]</scope>
    <source>
        <strain evidence="2 3">LMG 10229</strain>
    </source>
</reference>
<dbReference type="Pfam" id="PF01850">
    <property type="entry name" value="PIN"/>
    <property type="match status" value="1"/>
</dbReference>
<dbReference type="SUPFAM" id="SSF88723">
    <property type="entry name" value="PIN domain-like"/>
    <property type="match status" value="1"/>
</dbReference>